<sequence length="153" mass="16262">MKHFAVFLMTTVLATSAQSAEEPVQGAKTWSYSCVKVTELENFKAEGPSFKINNLSVIEKKAFTAKPLTQLVVTFSVVNRSNENAYLSADVLALGKDSLPLAALSANPPFDLIAPGSTDTVKGDTFVQAGTLAKADLICYRFGGTALPETVAN</sequence>
<dbReference type="RefSeq" id="WP_269699245.1">
    <property type="nucleotide sequence ID" value="NZ_CP080388.1"/>
</dbReference>
<gene>
    <name evidence="1" type="ORF">KZ699_17095</name>
</gene>
<protein>
    <recommendedName>
        <fullName evidence="3">DUF4352 domain-containing protein</fullName>
    </recommendedName>
</protein>
<evidence type="ECO:0000313" key="2">
    <source>
        <dbReference type="Proteomes" id="UP001225611"/>
    </source>
</evidence>
<accession>A0ABY8RRG6</accession>
<dbReference type="EMBL" id="CP080388">
    <property type="protein sequence ID" value="WHO10230.1"/>
    <property type="molecule type" value="Genomic_DNA"/>
</dbReference>
<evidence type="ECO:0000313" key="1">
    <source>
        <dbReference type="EMBL" id="WHO10230.1"/>
    </source>
</evidence>
<reference evidence="1 2" key="1">
    <citation type="journal article" date="2023" name="Syst. Appl. Microbiol.">
        <title>Agrobacterium cucumeris sp. nov. isolated from crazy roots on cucumber (Cucumis sativus).</title>
        <authorList>
            <person name="Warabieda M."/>
            <person name="Kuzmanovic N."/>
            <person name="Trzcinski P."/>
            <person name="Pulawska J."/>
        </authorList>
    </citation>
    <scope>NUCLEOTIDE SEQUENCE [LARGE SCALE GENOMIC DNA]</scope>
    <source>
        <strain evidence="1 2">O132</strain>
    </source>
</reference>
<dbReference type="Proteomes" id="UP001225611">
    <property type="component" value="Chromosome 2"/>
</dbReference>
<evidence type="ECO:0008006" key="3">
    <source>
        <dbReference type="Google" id="ProtNLM"/>
    </source>
</evidence>
<keyword evidence="2" id="KW-1185">Reference proteome</keyword>
<organism evidence="1 2">
    <name type="scientific">Agrobacterium cucumeris</name>
    <dbReference type="NCBI Taxonomy" id="2862866"/>
    <lineage>
        <taxon>Bacteria</taxon>
        <taxon>Pseudomonadati</taxon>
        <taxon>Pseudomonadota</taxon>
        <taxon>Alphaproteobacteria</taxon>
        <taxon>Hyphomicrobiales</taxon>
        <taxon>Rhizobiaceae</taxon>
        <taxon>Rhizobium/Agrobacterium group</taxon>
        <taxon>Agrobacterium</taxon>
    </lineage>
</organism>
<name>A0ABY8RRG6_9HYPH</name>
<proteinExistence type="predicted"/>